<dbReference type="PROSITE" id="PS52019">
    <property type="entry name" value="PKS_MFAS_DH"/>
    <property type="match status" value="1"/>
</dbReference>
<evidence type="ECO:0000259" key="11">
    <source>
        <dbReference type="PROSITE" id="PS52004"/>
    </source>
</evidence>
<dbReference type="EMBL" id="JAIZPD010000002">
    <property type="protein sequence ID" value="KAH0966663.1"/>
    <property type="molecule type" value="Genomic_DNA"/>
</dbReference>
<dbReference type="Pfam" id="PF08659">
    <property type="entry name" value="KR"/>
    <property type="match status" value="1"/>
</dbReference>
<dbReference type="GeneID" id="68351201"/>
<dbReference type="SUPFAM" id="SSF53901">
    <property type="entry name" value="Thiolase-like"/>
    <property type="match status" value="2"/>
</dbReference>
<dbReference type="SMART" id="SM00827">
    <property type="entry name" value="PKS_AT"/>
    <property type="match status" value="1"/>
</dbReference>
<dbReference type="GO" id="GO:0004312">
    <property type="term" value="F:fatty acid synthase activity"/>
    <property type="evidence" value="ECO:0007669"/>
    <property type="project" value="TreeGrafter"/>
</dbReference>
<feature type="domain" description="PKS/mFAS DH" evidence="12">
    <location>
        <begin position="724"/>
        <end position="1002"/>
    </location>
</feature>
<dbReference type="Pfam" id="PF00550">
    <property type="entry name" value="PP-binding"/>
    <property type="match status" value="1"/>
</dbReference>
<dbReference type="InterPro" id="IPR050091">
    <property type="entry name" value="PKS_NRPS_Biosynth_Enz"/>
</dbReference>
<dbReference type="Gene3D" id="3.90.180.10">
    <property type="entry name" value="Medium-chain alcohol dehydrogenases, catalytic domain"/>
    <property type="match status" value="1"/>
</dbReference>
<dbReference type="InterPro" id="IPR001227">
    <property type="entry name" value="Ac_transferase_dom_sf"/>
</dbReference>
<dbReference type="InterPro" id="IPR049900">
    <property type="entry name" value="PKS_mFAS_DH"/>
</dbReference>
<evidence type="ECO:0000259" key="10">
    <source>
        <dbReference type="PROSITE" id="PS50075"/>
    </source>
</evidence>
<dbReference type="InterPro" id="IPR020806">
    <property type="entry name" value="PKS_PP-bd"/>
</dbReference>
<evidence type="ECO:0000256" key="6">
    <source>
        <dbReference type="ARBA" id="ARBA00023268"/>
    </source>
</evidence>
<dbReference type="Pfam" id="PF02801">
    <property type="entry name" value="Ketoacyl-synt_C"/>
    <property type="match status" value="1"/>
</dbReference>
<dbReference type="InterPro" id="IPR049552">
    <property type="entry name" value="PKS_DH_N"/>
</dbReference>
<dbReference type="SMART" id="SM00822">
    <property type="entry name" value="PKS_KR"/>
    <property type="match status" value="1"/>
</dbReference>
<keyword evidence="2" id="KW-0597">Phosphoprotein</keyword>
<dbReference type="SUPFAM" id="SSF55048">
    <property type="entry name" value="Probable ACP-binding domain of malonyl-CoA ACP transacylase"/>
    <property type="match status" value="1"/>
</dbReference>
<feature type="active site" description="Proton acceptor; for dehydratase activity" evidence="8">
    <location>
        <position position="756"/>
    </location>
</feature>
<dbReference type="SMART" id="SM00825">
    <property type="entry name" value="PKS_KS"/>
    <property type="match status" value="1"/>
</dbReference>
<dbReference type="PROSITE" id="PS52004">
    <property type="entry name" value="KS3_2"/>
    <property type="match status" value="1"/>
</dbReference>
<evidence type="ECO:0000256" key="9">
    <source>
        <dbReference type="SAM" id="MobiDB-lite"/>
    </source>
</evidence>
<feature type="domain" description="Ketosynthase family 3 (KS3)" evidence="11">
    <location>
        <begin position="1"/>
        <end position="318"/>
    </location>
</feature>
<dbReference type="Gene3D" id="3.10.129.110">
    <property type="entry name" value="Polyketide synthase dehydratase"/>
    <property type="match status" value="1"/>
</dbReference>
<evidence type="ECO:0000313" key="13">
    <source>
        <dbReference type="EMBL" id="KAH0966663.1"/>
    </source>
</evidence>
<dbReference type="SUPFAM" id="SSF53335">
    <property type="entry name" value="S-adenosyl-L-methionine-dependent methyltransferases"/>
    <property type="match status" value="1"/>
</dbReference>
<dbReference type="GO" id="GO:0016491">
    <property type="term" value="F:oxidoreductase activity"/>
    <property type="evidence" value="ECO:0007669"/>
    <property type="project" value="UniProtKB-KW"/>
</dbReference>
<comment type="caution">
    <text evidence="13">The sequence shown here is derived from an EMBL/GenBank/DDBJ whole genome shotgun (WGS) entry which is preliminary data.</text>
</comment>
<organism evidence="13 14">
    <name type="scientific">Hirsutella rhossiliensis</name>
    <dbReference type="NCBI Taxonomy" id="111463"/>
    <lineage>
        <taxon>Eukaryota</taxon>
        <taxon>Fungi</taxon>
        <taxon>Dikarya</taxon>
        <taxon>Ascomycota</taxon>
        <taxon>Pezizomycotina</taxon>
        <taxon>Sordariomycetes</taxon>
        <taxon>Hypocreomycetidae</taxon>
        <taxon>Hypocreales</taxon>
        <taxon>Ophiocordycipitaceae</taxon>
        <taxon>Hirsutella</taxon>
    </lineage>
</organism>
<dbReference type="InterPro" id="IPR020807">
    <property type="entry name" value="PKS_DH"/>
</dbReference>
<dbReference type="InterPro" id="IPR020841">
    <property type="entry name" value="PKS_Beta-ketoAc_synthase_dom"/>
</dbReference>
<feature type="active site" description="Proton donor; for dehydratase activity" evidence="8">
    <location>
        <position position="911"/>
    </location>
</feature>
<keyword evidence="6" id="KW-0511">Multifunctional enzyme</keyword>
<evidence type="ECO:0000256" key="8">
    <source>
        <dbReference type="PROSITE-ProRule" id="PRU01363"/>
    </source>
</evidence>
<dbReference type="InterPro" id="IPR011032">
    <property type="entry name" value="GroES-like_sf"/>
</dbReference>
<keyword evidence="3" id="KW-0808">Transferase</keyword>
<dbReference type="InterPro" id="IPR016035">
    <property type="entry name" value="Acyl_Trfase/lysoPLipase"/>
</dbReference>
<dbReference type="SUPFAM" id="SSF52151">
    <property type="entry name" value="FabD/lysophospholipase-like"/>
    <property type="match status" value="1"/>
</dbReference>
<gene>
    <name evidence="13" type="ORF">HRG_02072</name>
</gene>
<dbReference type="InterPro" id="IPR036736">
    <property type="entry name" value="ACP-like_sf"/>
</dbReference>
<dbReference type="InterPro" id="IPR014030">
    <property type="entry name" value="Ketoacyl_synth_N"/>
</dbReference>
<evidence type="ECO:0000256" key="7">
    <source>
        <dbReference type="ARBA" id="ARBA00023315"/>
    </source>
</evidence>
<dbReference type="InterPro" id="IPR057326">
    <property type="entry name" value="KR_dom"/>
</dbReference>
<dbReference type="InterPro" id="IPR020843">
    <property type="entry name" value="ER"/>
</dbReference>
<reference evidence="13" key="1">
    <citation type="submission" date="2021-09" db="EMBL/GenBank/DDBJ databases">
        <title>A high-quality genome of the endoparasitic fungus Hirsutella rhossiliensis with a comparison of Hirsutella genomes reveals transposable elements contributing to genome size variation.</title>
        <authorList>
            <person name="Lin R."/>
            <person name="Jiao Y."/>
            <person name="Sun X."/>
            <person name="Ling J."/>
            <person name="Xie B."/>
            <person name="Cheng X."/>
        </authorList>
    </citation>
    <scope>NUCLEOTIDE SEQUENCE</scope>
    <source>
        <strain evidence="13">HR02</strain>
    </source>
</reference>
<dbReference type="Pfam" id="PF16197">
    <property type="entry name" value="KAsynt_C_assoc"/>
    <property type="match status" value="1"/>
</dbReference>
<dbReference type="Pfam" id="PF21089">
    <property type="entry name" value="PKS_DH_N"/>
    <property type="match status" value="1"/>
</dbReference>
<dbReference type="InterPro" id="IPR009081">
    <property type="entry name" value="PP-bd_ACP"/>
</dbReference>
<feature type="compositionally biased region" description="Polar residues" evidence="9">
    <location>
        <begin position="322"/>
        <end position="336"/>
    </location>
</feature>
<dbReference type="SMART" id="SM00829">
    <property type="entry name" value="PKS_ER"/>
    <property type="match status" value="1"/>
</dbReference>
<dbReference type="Gene3D" id="1.10.1200.10">
    <property type="entry name" value="ACP-like"/>
    <property type="match status" value="1"/>
</dbReference>
<keyword evidence="5" id="KW-0560">Oxidoreductase</keyword>
<dbReference type="RefSeq" id="XP_044724176.1">
    <property type="nucleotide sequence ID" value="XM_044860543.1"/>
</dbReference>
<dbReference type="InterPro" id="IPR013154">
    <property type="entry name" value="ADH-like_N"/>
</dbReference>
<evidence type="ECO:0000256" key="4">
    <source>
        <dbReference type="ARBA" id="ARBA00022857"/>
    </source>
</evidence>
<dbReference type="PANTHER" id="PTHR43775">
    <property type="entry name" value="FATTY ACID SYNTHASE"/>
    <property type="match status" value="1"/>
</dbReference>
<dbReference type="InterPro" id="IPR014043">
    <property type="entry name" value="Acyl_transferase_dom"/>
</dbReference>
<dbReference type="InterPro" id="IPR016039">
    <property type="entry name" value="Thiolase-like"/>
</dbReference>
<dbReference type="InterPro" id="IPR029063">
    <property type="entry name" value="SAM-dependent_MTases_sf"/>
</dbReference>
<dbReference type="InterPro" id="IPR042104">
    <property type="entry name" value="PKS_dehydratase_sf"/>
</dbReference>
<sequence length="1961" mass="214737">MESAGQTNWRGKNIGCYVGNFGEDWHDMHALNTQQLGSFRIIGTSDFAAANRVSYEFDFKGPSVTVRTACSSSLTSLHQACLALYNGDCCSAIVAGSNIIMHPGMTQGMTEKGLMSPTGSCKTFDANADGYARGEAINAIYIKLLDDAIRENDSIRAVIRATASNCDGKTLGIARPSTEAQEALVRRAYEAAGIKDPSQTPFVECHGTGTLTGDPIETNAMANVFGRGQTYIGSVKVNVGHSEGASGLSSSIKAILALEHETIPPQINFSNPNPDIAFDKGNLVVPLDPIPWPKNRGARVSINSFGIAGANAHVILDSAASYNGSQPRKQQPSQGQVEGFVNGPEQIDKSSNMRVRYSNMAYTPAAEPWPLLIPVSADSVHSLHARKEQVQRYIKSHPASLDAVAYSFGSRVQWAGMAKELLRFSSFCNDMSLMDETLQGLEDPPSWSIHEDSQPLCTAVQVGLVNFLAKAGITPAAVAGHSSGEIAAAYAAGAISLSEAILNAYHHGLAVTHVQRRGAMAAVGMGRAAVAPFIANGVVLACENGPRSVTLSGDEDALERTLAAISDKNPKTVKRRLGVNVAYHSSHMQEIGAMYEEMVQRHQKEGLTTVPFYSSVTGQLVETGSRLESCYWRTLEGPLRQIAFETKSHSLPYVATLKRDESATLSLLTALGEMYLQGCPVNFSFNPETPVLVDVPHYPWDHQLEYWSESRLSRAIRHQRHPYHELLGSRGLESIDTEPFWRNQLRVDKVSWLKDHMIGGDILFPCVGYVAMMGEAIRQVTDQDAFTLRNLVVRSAMVLDEAATLETMTTMRPLRLSDSTNSSTWHEFSISTFNGTSWVQHCIAQAELASRSMLQRLRRGAARLLHIPFGPRFQVLRDISASPTQPEARASVASHYDDEAAHSSVHPTAIDGMGWGTVKLALPCPDRNTYNLAGGTANLDEFLSLYSHARPALRVLQVGAGTGTTENVLKALGSKDGGGTRLYLHYTLSDISAGILAAAEERFKRYPAMDFKMLDLSRDATQQGLKRASYDLVIVSNTLYATPKLGETLRSLHSLLAPRGRLLVQELGFLPSWWAREVDGQSTERFISLERWDRELSDAGFSRTDSVMLDDDESHQRTAVIVATTAHAGSWDRQVTFLCNKKRPEFGLALSRVFQDEGFAVSWANLGDTNQDFGRNVVSCIDLETPFFHDMSEADFEALVAYISKIQGGLFWLTRPAQIECADPHYGMTIGAARVIRNEVWSKFSTLELQTLDPNVLPLVLAVFNKIQEQVNFELYNADREFAVHDKVVYVGRYDWFQLSDELEAPVDDDGPMCLEIGQAGLLDTLGWRRCNSESKPLADDELEVEVGCVGLNFRDLLNAMGMLAPLEATLGGEASGIITRVGSSVRHVKVADSVMAYGDGCFATQLRMPGRQVVRVPDGMSLEDAASLPVATMTAIYCVFNVGHMSKGQSILIHSACGGVGLAALQVCRMLELEIYCTTGSDEKVQYLVVNCGTPRDKIFSSRDTSFLGGVLRATDGRGVDVVLNSRSGDLLHASWQCVAKHGKMVEIGKSDLIGHGSLALHPFLENRSFHGVDRDLLKNDRPDLIQRTMEALVEYYQQGHLKPIPRHVFPAHNIADAFRYMQSGQHIGKIIISVSKDKSPLPAKTTYWSPSLLADVKRAVEAAPSPIAGLFQMCMVLKDKLLSQMTYQDWTAVQDPKVEGTWNLHQALLGTKLDFFILLGSTSSTGGFVGQANYAAANAFQDSFVQYRHRLKLPCSVIDVGLMKGIGYAAQRPALLDSLRDKDFYTVQEQQMMDSIQVAISQSQPGRSDWTAISTKPLLHTDNRITWKRDFRMGKYYLLHPQEDATGEAKETGGIRDLVNLVASDARVLHDPASLELVTGEIGRTICGFLVRPAEDLDPSMSISSLGLDSLVSVEVSNWWHQVMGVDMTVTRIANAGTLGHLGSMAIDLLQEKYGVKAR</sequence>
<dbReference type="Pfam" id="PF00698">
    <property type="entry name" value="Acyl_transf_1"/>
    <property type="match status" value="1"/>
</dbReference>
<dbReference type="SUPFAM" id="SSF47336">
    <property type="entry name" value="ACP-like"/>
    <property type="match status" value="1"/>
</dbReference>
<protein>
    <submittedName>
        <fullName evidence="13">Polyketide synthase dehydratase domain-containing protein</fullName>
    </submittedName>
</protein>
<keyword evidence="1" id="KW-0596">Phosphopantetheine</keyword>
<feature type="domain" description="Carrier" evidence="10">
    <location>
        <begin position="1875"/>
        <end position="1952"/>
    </location>
</feature>
<dbReference type="Pfam" id="PF08240">
    <property type="entry name" value="ADH_N"/>
    <property type="match status" value="1"/>
</dbReference>
<feature type="region of interest" description="C-terminal hotdog fold" evidence="8">
    <location>
        <begin position="864"/>
        <end position="1002"/>
    </location>
</feature>
<dbReference type="Pfam" id="PF08242">
    <property type="entry name" value="Methyltransf_12"/>
    <property type="match status" value="1"/>
</dbReference>
<dbReference type="GO" id="GO:0031177">
    <property type="term" value="F:phosphopantetheine binding"/>
    <property type="evidence" value="ECO:0007669"/>
    <property type="project" value="InterPro"/>
</dbReference>
<dbReference type="SMART" id="SM00823">
    <property type="entry name" value="PKS_PP"/>
    <property type="match status" value="1"/>
</dbReference>
<feature type="region of interest" description="Disordered" evidence="9">
    <location>
        <begin position="322"/>
        <end position="348"/>
    </location>
</feature>
<feature type="region of interest" description="N-terminal hotdog fold" evidence="8">
    <location>
        <begin position="724"/>
        <end position="853"/>
    </location>
</feature>
<dbReference type="Gene3D" id="3.30.70.3290">
    <property type="match status" value="1"/>
</dbReference>
<dbReference type="Pfam" id="PF13602">
    <property type="entry name" value="ADH_zinc_N_2"/>
    <property type="match status" value="1"/>
</dbReference>
<keyword evidence="14" id="KW-1185">Reference proteome</keyword>
<dbReference type="InterPro" id="IPR013968">
    <property type="entry name" value="PKS_KR"/>
</dbReference>
<dbReference type="Gene3D" id="3.40.50.150">
    <property type="entry name" value="Vaccinia Virus protein VP39"/>
    <property type="match status" value="1"/>
</dbReference>
<dbReference type="GO" id="GO:0044550">
    <property type="term" value="P:secondary metabolite biosynthetic process"/>
    <property type="evidence" value="ECO:0007669"/>
    <property type="project" value="TreeGrafter"/>
</dbReference>
<dbReference type="OrthoDB" id="5129394at2759"/>
<dbReference type="InterPro" id="IPR013217">
    <property type="entry name" value="Methyltransf_12"/>
</dbReference>
<dbReference type="CDD" id="cd02440">
    <property type="entry name" value="AdoMet_MTases"/>
    <property type="match status" value="1"/>
</dbReference>
<dbReference type="SUPFAM" id="SSF50129">
    <property type="entry name" value="GroES-like"/>
    <property type="match status" value="1"/>
</dbReference>
<evidence type="ECO:0000313" key="14">
    <source>
        <dbReference type="Proteomes" id="UP000824596"/>
    </source>
</evidence>
<dbReference type="Pfam" id="PF00109">
    <property type="entry name" value="ketoacyl-synt"/>
    <property type="match status" value="1"/>
</dbReference>
<dbReference type="PROSITE" id="PS50075">
    <property type="entry name" value="CARRIER"/>
    <property type="match status" value="1"/>
</dbReference>
<dbReference type="GO" id="GO:0006633">
    <property type="term" value="P:fatty acid biosynthetic process"/>
    <property type="evidence" value="ECO:0007669"/>
    <property type="project" value="TreeGrafter"/>
</dbReference>
<dbReference type="SUPFAM" id="SSF51735">
    <property type="entry name" value="NAD(P)-binding Rossmann-fold domains"/>
    <property type="match status" value="2"/>
</dbReference>
<keyword evidence="7" id="KW-0012">Acyltransferase</keyword>
<name>A0A9P8SKQ9_9HYPO</name>
<dbReference type="Gene3D" id="3.40.366.10">
    <property type="entry name" value="Malonyl-Coenzyme A Acyl Carrier Protein, domain 2"/>
    <property type="match status" value="2"/>
</dbReference>
<dbReference type="Gene3D" id="3.40.50.720">
    <property type="entry name" value="NAD(P)-binding Rossmann-like Domain"/>
    <property type="match status" value="1"/>
</dbReference>
<evidence type="ECO:0000259" key="12">
    <source>
        <dbReference type="PROSITE" id="PS52019"/>
    </source>
</evidence>
<dbReference type="SMART" id="SM00826">
    <property type="entry name" value="PKS_DH"/>
    <property type="match status" value="1"/>
</dbReference>
<dbReference type="InterPro" id="IPR014031">
    <property type="entry name" value="Ketoacyl_synth_C"/>
</dbReference>
<dbReference type="InterPro" id="IPR036291">
    <property type="entry name" value="NAD(P)-bd_dom_sf"/>
</dbReference>
<dbReference type="Gene3D" id="3.40.47.10">
    <property type="match status" value="1"/>
</dbReference>
<evidence type="ECO:0000256" key="1">
    <source>
        <dbReference type="ARBA" id="ARBA00022450"/>
    </source>
</evidence>
<proteinExistence type="predicted"/>
<dbReference type="Proteomes" id="UP000824596">
    <property type="component" value="Unassembled WGS sequence"/>
</dbReference>
<dbReference type="PANTHER" id="PTHR43775:SF28">
    <property type="entry name" value="SYNTHASE, PUTATIVE-RELATED"/>
    <property type="match status" value="1"/>
</dbReference>
<evidence type="ECO:0000256" key="2">
    <source>
        <dbReference type="ARBA" id="ARBA00022553"/>
    </source>
</evidence>
<accession>A0A9P8SKQ9</accession>
<dbReference type="InterPro" id="IPR016036">
    <property type="entry name" value="Malonyl_transacylase_ACP-bd"/>
</dbReference>
<evidence type="ECO:0000256" key="3">
    <source>
        <dbReference type="ARBA" id="ARBA00022679"/>
    </source>
</evidence>
<dbReference type="InterPro" id="IPR032821">
    <property type="entry name" value="PKS_assoc"/>
</dbReference>
<dbReference type="CDD" id="cd00833">
    <property type="entry name" value="PKS"/>
    <property type="match status" value="1"/>
</dbReference>
<evidence type="ECO:0000256" key="5">
    <source>
        <dbReference type="ARBA" id="ARBA00023002"/>
    </source>
</evidence>
<keyword evidence="4" id="KW-0521">NADP</keyword>
<dbReference type="CDD" id="cd05195">
    <property type="entry name" value="enoyl_red"/>
    <property type="match status" value="1"/>
</dbReference>